<dbReference type="Proteomes" id="UP001500064">
    <property type="component" value="Unassembled WGS sequence"/>
</dbReference>
<feature type="transmembrane region" description="Helical" evidence="1">
    <location>
        <begin position="149"/>
        <end position="172"/>
    </location>
</feature>
<accession>A0ABN2FN09</accession>
<feature type="transmembrane region" description="Helical" evidence="1">
    <location>
        <begin position="117"/>
        <end position="137"/>
    </location>
</feature>
<dbReference type="Pfam" id="PF12679">
    <property type="entry name" value="ABC2_membrane_2"/>
    <property type="match status" value="1"/>
</dbReference>
<comment type="caution">
    <text evidence="2">The sequence shown here is derived from an EMBL/GenBank/DDBJ whole genome shotgun (WGS) entry which is preliminary data.</text>
</comment>
<dbReference type="RefSeq" id="WP_346109849.1">
    <property type="nucleotide sequence ID" value="NZ_BAAAMU010000050.1"/>
</dbReference>
<feature type="transmembrane region" description="Helical" evidence="1">
    <location>
        <begin position="184"/>
        <end position="204"/>
    </location>
</feature>
<feature type="transmembrane region" description="Helical" evidence="1">
    <location>
        <begin position="66"/>
        <end position="84"/>
    </location>
</feature>
<proteinExistence type="predicted"/>
<gene>
    <name evidence="2" type="ORF">GCM10009733_059810</name>
</gene>
<organism evidence="2 3">
    <name type="scientific">Nonomuraea maheshkhaliensis</name>
    <dbReference type="NCBI Taxonomy" id="419590"/>
    <lineage>
        <taxon>Bacteria</taxon>
        <taxon>Bacillati</taxon>
        <taxon>Actinomycetota</taxon>
        <taxon>Actinomycetes</taxon>
        <taxon>Streptosporangiales</taxon>
        <taxon>Streptosporangiaceae</taxon>
        <taxon>Nonomuraea</taxon>
    </lineage>
</organism>
<feature type="transmembrane region" description="Helical" evidence="1">
    <location>
        <begin position="24"/>
        <end position="46"/>
    </location>
</feature>
<sequence length="251" mass="27012">MNLLNARVRAVAGKEFAEYRRNPLVVASMSLLPAFLLAVALAGLIPLPDGAADQELRMAGGAALELFLMVPMIIPTVVAVYSVLGEREQGTLEPLLTTPATDGELLRGKAIAAGLPAVLLSWLLFGLFAAAGALWMRPSVLRWVLTGESIFAALVFTPFMAAFAVMSTMIISARSRDLRVAQQLSGLAIVPMFLVAVVISFRFVPMSYPLYALIAAGLGLLDGLGWLLLRRVFDRERLLAGSHVPEKRAVR</sequence>
<reference evidence="2 3" key="1">
    <citation type="journal article" date="2019" name="Int. J. Syst. Evol. Microbiol.">
        <title>The Global Catalogue of Microorganisms (GCM) 10K type strain sequencing project: providing services to taxonomists for standard genome sequencing and annotation.</title>
        <authorList>
            <consortium name="The Broad Institute Genomics Platform"/>
            <consortium name="The Broad Institute Genome Sequencing Center for Infectious Disease"/>
            <person name="Wu L."/>
            <person name="Ma J."/>
        </authorList>
    </citation>
    <scope>NUCLEOTIDE SEQUENCE [LARGE SCALE GENOMIC DNA]</scope>
    <source>
        <strain evidence="2 3">JCM 13929</strain>
    </source>
</reference>
<dbReference type="EMBL" id="BAAAMU010000050">
    <property type="protein sequence ID" value="GAA1654495.1"/>
    <property type="molecule type" value="Genomic_DNA"/>
</dbReference>
<protein>
    <recommendedName>
        <fullName evidence="4">ABC transporter permease</fullName>
    </recommendedName>
</protein>
<keyword evidence="1" id="KW-0812">Transmembrane</keyword>
<evidence type="ECO:0000256" key="1">
    <source>
        <dbReference type="SAM" id="Phobius"/>
    </source>
</evidence>
<evidence type="ECO:0008006" key="4">
    <source>
        <dbReference type="Google" id="ProtNLM"/>
    </source>
</evidence>
<name>A0ABN2FN09_9ACTN</name>
<dbReference type="PANTHER" id="PTHR43471:SF1">
    <property type="entry name" value="ABC TRANSPORTER PERMEASE PROTEIN NOSY-RELATED"/>
    <property type="match status" value="1"/>
</dbReference>
<evidence type="ECO:0000313" key="2">
    <source>
        <dbReference type="EMBL" id="GAA1654495.1"/>
    </source>
</evidence>
<evidence type="ECO:0000313" key="3">
    <source>
        <dbReference type="Proteomes" id="UP001500064"/>
    </source>
</evidence>
<keyword evidence="3" id="KW-1185">Reference proteome</keyword>
<keyword evidence="1" id="KW-0472">Membrane</keyword>
<feature type="transmembrane region" description="Helical" evidence="1">
    <location>
        <begin position="210"/>
        <end position="229"/>
    </location>
</feature>
<dbReference type="PANTHER" id="PTHR43471">
    <property type="entry name" value="ABC TRANSPORTER PERMEASE"/>
    <property type="match status" value="1"/>
</dbReference>
<keyword evidence="1" id="KW-1133">Transmembrane helix</keyword>